<dbReference type="AlphaFoldDB" id="A0A9P5F425"/>
<dbReference type="EMBL" id="QPMT01000001">
    <property type="protein sequence ID" value="KAF4867360.1"/>
    <property type="molecule type" value="Genomic_DNA"/>
</dbReference>
<comment type="caution">
    <text evidence="1">The sequence shown here is derived from an EMBL/GenBank/DDBJ whole genome shotgun (WGS) entry which is preliminary data.</text>
</comment>
<keyword evidence="2" id="KW-1185">Reference proteome</keyword>
<proteinExistence type="predicted"/>
<accession>A0A9P5F425</accession>
<dbReference type="OrthoDB" id="270167at2759"/>
<evidence type="ECO:0000313" key="2">
    <source>
        <dbReference type="Proteomes" id="UP000711996"/>
    </source>
</evidence>
<dbReference type="Proteomes" id="UP000711996">
    <property type="component" value="Unassembled WGS sequence"/>
</dbReference>
<reference evidence="1" key="1">
    <citation type="submission" date="2019-06" db="EMBL/GenBank/DDBJ databases">
        <authorList>
            <person name="Gan P."/>
            <person name="Shirasu K."/>
        </authorList>
    </citation>
    <scope>NUCLEOTIDE SEQUENCE [LARGE SCALE GENOMIC DNA]</scope>
    <source>
        <strain evidence="1">CAD2</strain>
    </source>
</reference>
<sequence length="405" mass="47829">MLLAREVTPTSFVARMTLFEFAASLHEPEICRFLARQNLQQCLGEDLCRPIIGEGQVISYTHPLRGTEFEKCSRLSNLDDVFLSMGIPATTRMHWLRYLRLERSHFFYYYQRIRASEVDKMERNSLLNAAWDAAVDAFRDDAVHGHLWIPDSQTMASWASIFCALISEGVDIHRLCSAGGLPHEGDDFAWCTSFCMMLYSSRCQREVEYAISCWLSVLKTAGVDMVEYLRWETAYCEDRFGFEYPGRANDAWPQILGLKIICGFQVPIQRRWVDPDSPASEVRQEFRNFGSWRRPPVFIARWSEEADKDIRRQHISWKNSPNRQVSSEDDWPYQDSVARDYDFDDILKSLYWVEDWADRRTSFDYAKRLYHERFARRQSKKLYKSGYLQRQKRLRIPGAWEESRW</sequence>
<protein>
    <submittedName>
        <fullName evidence="1">Uncharacterized protein</fullName>
    </submittedName>
</protein>
<name>A0A9P5F425_COLSI</name>
<organism evidence="1 2">
    <name type="scientific">Colletotrichum siamense</name>
    <name type="common">Anthracnose fungus</name>
    <dbReference type="NCBI Taxonomy" id="690259"/>
    <lineage>
        <taxon>Eukaryota</taxon>
        <taxon>Fungi</taxon>
        <taxon>Dikarya</taxon>
        <taxon>Ascomycota</taxon>
        <taxon>Pezizomycotina</taxon>
        <taxon>Sordariomycetes</taxon>
        <taxon>Hypocreomycetidae</taxon>
        <taxon>Glomerellales</taxon>
        <taxon>Glomerellaceae</taxon>
        <taxon>Colletotrichum</taxon>
        <taxon>Colletotrichum gloeosporioides species complex</taxon>
    </lineage>
</organism>
<gene>
    <name evidence="1" type="ORF">CGCSCA2_v000554</name>
</gene>
<evidence type="ECO:0000313" key="1">
    <source>
        <dbReference type="EMBL" id="KAF4867360.1"/>
    </source>
</evidence>